<proteinExistence type="predicted"/>
<evidence type="ECO:0008006" key="3">
    <source>
        <dbReference type="Google" id="ProtNLM"/>
    </source>
</evidence>
<accession>A0A4D6HK80</accession>
<name>A0A4D6HK80_9EURY</name>
<evidence type="ECO:0000313" key="2">
    <source>
        <dbReference type="Proteomes" id="UP000296822"/>
    </source>
</evidence>
<organism evidence="1 2">
    <name type="scientific">Natronorubrum bangense</name>
    <dbReference type="NCBI Taxonomy" id="61858"/>
    <lineage>
        <taxon>Archaea</taxon>
        <taxon>Methanobacteriati</taxon>
        <taxon>Methanobacteriota</taxon>
        <taxon>Stenosarchaea group</taxon>
        <taxon>Halobacteria</taxon>
        <taxon>Halobacteriales</taxon>
        <taxon>Natrialbaceae</taxon>
        <taxon>Natronorubrum</taxon>
    </lineage>
</organism>
<dbReference type="Proteomes" id="UP000296822">
    <property type="component" value="Chromosome"/>
</dbReference>
<protein>
    <recommendedName>
        <fullName evidence="3">Polyprenyl synthetase</fullName>
    </recommendedName>
</protein>
<sequence>MSELRRRIARSSIADQNAGLAPPVDAVVDDALSPPDQSLPVALCTVAGEFASDDVDHGQGLDPDTLECVLEPVCGAVRLLEGYVRLRLALAGSDRTTAETDPVADWLEGQSIDRDTALLASDHLHASAYVTVAETPVSDAQLLELLELVIQGSTALAQQTVPASSTDETADDRVPVEATLAGLAGALGVTAVGGSTETRETLRRYGHELVTALASQSAVTSADPAPRATAVGVLFDGQSRRVVGEQSSIERCSPSVRNALEHARSALESLAAGEVSSESEWPPGDTLPPLVRLEQATRLPFQNS</sequence>
<reference evidence="1 2" key="1">
    <citation type="journal article" date="2019" name="Nat. Commun.">
        <title>A new type of DNA phosphorothioation-based antiviral system in archaea.</title>
        <authorList>
            <person name="Xiong L."/>
            <person name="Liu S."/>
            <person name="Chen S."/>
            <person name="Xiao Y."/>
            <person name="Zhu B."/>
            <person name="Gao Y."/>
            <person name="Zhang Y."/>
            <person name="Chen B."/>
            <person name="Luo J."/>
            <person name="Deng Z."/>
            <person name="Chen X."/>
            <person name="Wang L."/>
            <person name="Chen S."/>
        </authorList>
    </citation>
    <scope>NUCLEOTIDE SEQUENCE [LARGE SCALE GENOMIC DNA]</scope>
    <source>
        <strain evidence="1 2">JCM 10635</strain>
    </source>
</reference>
<dbReference type="EMBL" id="CP031305">
    <property type="protein sequence ID" value="QCC53955.1"/>
    <property type="molecule type" value="Genomic_DNA"/>
</dbReference>
<dbReference type="GeneID" id="39850656"/>
<evidence type="ECO:0000313" key="1">
    <source>
        <dbReference type="EMBL" id="QCC53955.1"/>
    </source>
</evidence>
<dbReference type="AlphaFoldDB" id="A0A4D6HK80"/>
<dbReference type="RefSeq" id="WP_006066164.1">
    <property type="nucleotide sequence ID" value="NZ_CP031305.1"/>
</dbReference>
<gene>
    <name evidence="1" type="ORF">DV706_05290</name>
</gene>
<dbReference type="KEGG" id="nbg:DV706_05290"/>